<evidence type="ECO:0000313" key="3">
    <source>
        <dbReference type="EMBL" id="RDG37950.1"/>
    </source>
</evidence>
<comment type="caution">
    <text evidence="3">The sequence shown here is derived from an EMBL/GenBank/DDBJ whole genome shotgun (WGS) entry which is preliminary data.</text>
</comment>
<feature type="compositionally biased region" description="Basic and acidic residues" evidence="1">
    <location>
        <begin position="56"/>
        <end position="67"/>
    </location>
</feature>
<proteinExistence type="predicted"/>
<evidence type="ECO:0000259" key="2">
    <source>
        <dbReference type="Pfam" id="PF09250"/>
    </source>
</evidence>
<dbReference type="InterPro" id="IPR015330">
    <property type="entry name" value="DNA_primase/pol_bifunc_N"/>
</dbReference>
<sequence>MIRTTCEYCDAELRRAGLGRPQRFCSGRCRVAAHRKKRAGEAVPAEIRGQKRWIRHGADKTPLRADTGRAASSTDPRTWTDHGTAARSPHGAGLGFVLNGDGIVCVDLDHCLTADGQLAPWAAAILNACPPTYTEVSPSGTGLHLWGHGHVVRGRRIRREDGAHIEVYGTGRYIALGRRYGQAPAELADISEVITSLTT</sequence>
<evidence type="ECO:0000313" key="4">
    <source>
        <dbReference type="Proteomes" id="UP000253741"/>
    </source>
</evidence>
<feature type="region of interest" description="Disordered" evidence="1">
    <location>
        <begin position="55"/>
        <end position="86"/>
    </location>
</feature>
<dbReference type="AlphaFoldDB" id="A0A370B823"/>
<dbReference type="EMBL" id="QQNA01000080">
    <property type="protein sequence ID" value="RDG37950.1"/>
    <property type="molecule type" value="Genomic_DNA"/>
</dbReference>
<dbReference type="Proteomes" id="UP000253741">
    <property type="component" value="Unassembled WGS sequence"/>
</dbReference>
<protein>
    <submittedName>
        <fullName evidence="3">DNA primase</fullName>
    </submittedName>
</protein>
<evidence type="ECO:0000256" key="1">
    <source>
        <dbReference type="SAM" id="MobiDB-lite"/>
    </source>
</evidence>
<dbReference type="Pfam" id="PF09250">
    <property type="entry name" value="Prim-Pol"/>
    <property type="match status" value="1"/>
</dbReference>
<dbReference type="OrthoDB" id="3187422at2"/>
<reference evidence="3 4" key="1">
    <citation type="submission" date="2018-07" db="EMBL/GenBank/DDBJ databases">
        <title>Streptomyces species from bats.</title>
        <authorList>
            <person name="Dunlap C."/>
        </authorList>
    </citation>
    <scope>NUCLEOTIDE SEQUENCE [LARGE SCALE GENOMIC DNA]</scope>
    <source>
        <strain evidence="3 4">AC230</strain>
    </source>
</reference>
<gene>
    <name evidence="3" type="ORF">DVH02_11545</name>
</gene>
<organism evidence="3 4">
    <name type="scientific">Streptomyces corynorhini</name>
    <dbReference type="NCBI Taxonomy" id="2282652"/>
    <lineage>
        <taxon>Bacteria</taxon>
        <taxon>Bacillati</taxon>
        <taxon>Actinomycetota</taxon>
        <taxon>Actinomycetes</taxon>
        <taxon>Kitasatosporales</taxon>
        <taxon>Streptomycetaceae</taxon>
        <taxon>Streptomyces</taxon>
    </lineage>
</organism>
<feature type="domain" description="DNA primase/polymerase bifunctional N-terminal" evidence="2">
    <location>
        <begin position="58"/>
        <end position="175"/>
    </location>
</feature>
<accession>A0A370B823</accession>
<name>A0A370B823_9ACTN</name>
<dbReference type="RefSeq" id="WP_114623690.1">
    <property type="nucleotide sequence ID" value="NZ_QQNA01000080.1"/>
</dbReference>
<keyword evidence="4" id="KW-1185">Reference proteome</keyword>